<accession>A0A3M8SQL4</accession>
<comment type="caution">
    <text evidence="3">The sequence shown here is derived from an EMBL/GenBank/DDBJ whole genome shotgun (WGS) entry which is preliminary data.</text>
</comment>
<keyword evidence="1" id="KW-0812">Transmembrane</keyword>
<dbReference type="Pfam" id="PF05569">
    <property type="entry name" value="Peptidase_M56"/>
    <property type="match status" value="1"/>
</dbReference>
<evidence type="ECO:0000259" key="2">
    <source>
        <dbReference type="Pfam" id="PF05569"/>
    </source>
</evidence>
<reference evidence="3 4" key="1">
    <citation type="submission" date="2018-11" db="EMBL/GenBank/DDBJ databases">
        <title>Lysobacter cryohumiis sp. nov., isolated from soil in the Tianshan Mountains, Xinjiang, China.</title>
        <authorList>
            <person name="Luo Y."/>
            <person name="Sheng H."/>
        </authorList>
    </citation>
    <scope>NUCLEOTIDE SEQUENCE [LARGE SCALE GENOMIC DNA]</scope>
    <source>
        <strain evidence="3 4">ZS60</strain>
    </source>
</reference>
<dbReference type="PANTHER" id="PTHR34978:SF3">
    <property type="entry name" value="SLR0241 PROTEIN"/>
    <property type="match status" value="1"/>
</dbReference>
<feature type="transmembrane region" description="Helical" evidence="1">
    <location>
        <begin position="42"/>
        <end position="60"/>
    </location>
</feature>
<gene>
    <name evidence="3" type="ORF">EER27_11165</name>
</gene>
<evidence type="ECO:0000256" key="1">
    <source>
        <dbReference type="SAM" id="Phobius"/>
    </source>
</evidence>
<dbReference type="InterPro" id="IPR052173">
    <property type="entry name" value="Beta-lactam_resp_regulator"/>
</dbReference>
<dbReference type="InterPro" id="IPR008756">
    <property type="entry name" value="Peptidase_M56"/>
</dbReference>
<evidence type="ECO:0000313" key="4">
    <source>
        <dbReference type="Proteomes" id="UP000267049"/>
    </source>
</evidence>
<evidence type="ECO:0000313" key="3">
    <source>
        <dbReference type="EMBL" id="RNF83073.1"/>
    </source>
</evidence>
<keyword evidence="4" id="KW-1185">Reference proteome</keyword>
<dbReference type="PANTHER" id="PTHR34978">
    <property type="entry name" value="POSSIBLE SENSOR-TRANSDUCER PROTEIN BLAR"/>
    <property type="match status" value="1"/>
</dbReference>
<dbReference type="CDD" id="cd07341">
    <property type="entry name" value="M56_BlaR1_MecR1_like"/>
    <property type="match status" value="1"/>
</dbReference>
<feature type="transmembrane region" description="Helical" evidence="1">
    <location>
        <begin position="12"/>
        <end position="30"/>
    </location>
</feature>
<organism evidence="3 4">
    <name type="scientific">Montanilutibacter psychrotolerans</name>
    <dbReference type="NCBI Taxonomy" id="1327343"/>
    <lineage>
        <taxon>Bacteria</taxon>
        <taxon>Pseudomonadati</taxon>
        <taxon>Pseudomonadota</taxon>
        <taxon>Gammaproteobacteria</taxon>
        <taxon>Lysobacterales</taxon>
        <taxon>Lysobacteraceae</taxon>
        <taxon>Montanilutibacter</taxon>
    </lineage>
</organism>
<keyword evidence="1" id="KW-1133">Transmembrane helix</keyword>
<proteinExistence type="predicted"/>
<dbReference type="OrthoDB" id="6025016at2"/>
<dbReference type="EMBL" id="RIBS01000005">
    <property type="protein sequence ID" value="RNF83073.1"/>
    <property type="molecule type" value="Genomic_DNA"/>
</dbReference>
<feature type="transmembrane region" description="Helical" evidence="1">
    <location>
        <begin position="111"/>
        <end position="132"/>
    </location>
</feature>
<dbReference type="Proteomes" id="UP000267049">
    <property type="component" value="Unassembled WGS sequence"/>
</dbReference>
<dbReference type="RefSeq" id="WP_123088205.1">
    <property type="nucleotide sequence ID" value="NZ_RIBS01000005.1"/>
</dbReference>
<name>A0A3M8SQL4_9GAMM</name>
<dbReference type="AlphaFoldDB" id="A0A3M8SQL4"/>
<keyword evidence="1" id="KW-0472">Membrane</keyword>
<dbReference type="Gene3D" id="3.30.2010.10">
    <property type="entry name" value="Metalloproteases ('zincins'), catalytic domain"/>
    <property type="match status" value="1"/>
</dbReference>
<sequence>MMDGLWDWLLNYAIEHLLVSVVIAPVVYAVMRVKTVAPEKRATLLLVAIAFVIIGPALALSSTQHDVARHTLAQTGQWDVADANPPANKASAFPDSEQDQRQGTMAVSSELAALTVLLWLAGAAWGLGRLAVAHASVRRILAASRRSTALEETYHQVIPAGIHVHVSPTFGPAVVGIIRPKIVVPRALVDSLPADSLRAVLLHETLHIHRKDLPVLLLQRMAEAVLWWSPAVRLMGAALDSAREIACDIGASRVYGSSVDYAEALLVSVERLVSTRPRNNAQALCATASLTTLDQRIDAIIEERPASGRATTATHLSVGALLAVLCIAADSAAPRIAMRRPVVAIAGQPPQSEVDAITALHDGYTRLLYDLHDHHTRTLQHLSDAYTRDLTALGDIPDSGERDRRAARLNRDYQQASSTAESRFRTAAAQAETKFNSAQKALGYP</sequence>
<protein>
    <submittedName>
        <fullName evidence="3">M56 family metallopeptidase</fullName>
    </submittedName>
</protein>
<feature type="domain" description="Peptidase M56" evidence="2">
    <location>
        <begin position="20"/>
        <end position="299"/>
    </location>
</feature>